<dbReference type="PROSITE" id="PS51318">
    <property type="entry name" value="TAT"/>
    <property type="match status" value="1"/>
</dbReference>
<dbReference type="RefSeq" id="WP_147258444.1">
    <property type="nucleotide sequence ID" value="NZ_VIWU01000001.1"/>
</dbReference>
<feature type="transmembrane region" description="Helical" evidence="1">
    <location>
        <begin position="171"/>
        <end position="190"/>
    </location>
</feature>
<dbReference type="EMBL" id="VIWU01000001">
    <property type="protein sequence ID" value="TWF79617.1"/>
    <property type="molecule type" value="Genomic_DNA"/>
</dbReference>
<comment type="caution">
    <text evidence="3">The sequence shown here is derived from an EMBL/GenBank/DDBJ whole genome shotgun (WGS) entry which is preliminary data.</text>
</comment>
<gene>
    <name evidence="3" type="ORF">FHX44_115551</name>
</gene>
<dbReference type="OrthoDB" id="3813056at2"/>
<evidence type="ECO:0000313" key="4">
    <source>
        <dbReference type="Proteomes" id="UP000321261"/>
    </source>
</evidence>
<keyword evidence="2" id="KW-0732">Signal</keyword>
<feature type="chain" id="PRO_5022167971" description="Secreted protein" evidence="2">
    <location>
        <begin position="28"/>
        <end position="453"/>
    </location>
</feature>
<evidence type="ECO:0000256" key="2">
    <source>
        <dbReference type="SAM" id="SignalP"/>
    </source>
</evidence>
<evidence type="ECO:0000256" key="1">
    <source>
        <dbReference type="SAM" id="Phobius"/>
    </source>
</evidence>
<proteinExistence type="predicted"/>
<sequence length="453" mass="46050">MRSIRRALLVVIATAAALLASAGPASAHGGVVGADLRVAASLGERELTVIIRRVGAVPGPLRVDVVNHADSPGGTLRVAAAPQNNLPGAGNELRLTDGGGSAGTALDVDRIGAWELWVDDGRETARIPFVVPGDVTPAWERVTTGGYTAAGGLLLAALAAAAFGRWSWPPLVLGGGAAAAVVAAVTAGLLSSGLPVEAEIDPATGLPSTARTQAAARPHVDLLADAALVAGQRSPIDLRLVDGGTGRPVDDLVVHHDALVHLVVLGPGGQFAHLHPVRTAPGEFRVWFRPASGGEHRVHAELERWGGGVQLVDAAVPATGPAVPEPVAGGPGERDAGGMTARIEASDLVAGEPSVLAAEFGDGAPVRDLQPWLGMAGHLITAGPDGTLGHVHAMAGASAVTPDETVAAGGPRVEFVYTFATPGRHRLWFQVERDYRVVTVPVEVDVAASEDGS</sequence>
<evidence type="ECO:0008006" key="5">
    <source>
        <dbReference type="Google" id="ProtNLM"/>
    </source>
</evidence>
<reference evidence="3 4" key="1">
    <citation type="submission" date="2019-06" db="EMBL/GenBank/DDBJ databases">
        <title>Sequencing the genomes of 1000 actinobacteria strains.</title>
        <authorList>
            <person name="Klenk H.-P."/>
        </authorList>
    </citation>
    <scope>NUCLEOTIDE SEQUENCE [LARGE SCALE GENOMIC DNA]</scope>
    <source>
        <strain evidence="3 4">DSM 45671</strain>
    </source>
</reference>
<dbReference type="AlphaFoldDB" id="A0A561SXM6"/>
<accession>A0A561SXM6</accession>
<dbReference type="Proteomes" id="UP000321261">
    <property type="component" value="Unassembled WGS sequence"/>
</dbReference>
<keyword evidence="1" id="KW-0812">Transmembrane</keyword>
<feature type="signal peptide" evidence="2">
    <location>
        <begin position="1"/>
        <end position="27"/>
    </location>
</feature>
<keyword evidence="4" id="KW-1185">Reference proteome</keyword>
<keyword evidence="1" id="KW-0472">Membrane</keyword>
<organism evidence="3 4">
    <name type="scientific">Pseudonocardia hierapolitana</name>
    <dbReference type="NCBI Taxonomy" id="1128676"/>
    <lineage>
        <taxon>Bacteria</taxon>
        <taxon>Bacillati</taxon>
        <taxon>Actinomycetota</taxon>
        <taxon>Actinomycetes</taxon>
        <taxon>Pseudonocardiales</taxon>
        <taxon>Pseudonocardiaceae</taxon>
        <taxon>Pseudonocardia</taxon>
    </lineage>
</organism>
<protein>
    <recommendedName>
        <fullName evidence="5">Secreted protein</fullName>
    </recommendedName>
</protein>
<keyword evidence="1" id="KW-1133">Transmembrane helix</keyword>
<name>A0A561SXM6_9PSEU</name>
<feature type="transmembrane region" description="Helical" evidence="1">
    <location>
        <begin position="145"/>
        <end position="164"/>
    </location>
</feature>
<dbReference type="InterPro" id="IPR006311">
    <property type="entry name" value="TAT_signal"/>
</dbReference>
<evidence type="ECO:0000313" key="3">
    <source>
        <dbReference type="EMBL" id="TWF79617.1"/>
    </source>
</evidence>